<keyword evidence="1 2" id="KW-0694">RNA-binding</keyword>
<evidence type="ECO:0000256" key="3">
    <source>
        <dbReference type="SAM" id="MobiDB-lite"/>
    </source>
</evidence>
<dbReference type="PANTHER" id="PTHR48025:SF1">
    <property type="entry name" value="RRM DOMAIN-CONTAINING PROTEIN"/>
    <property type="match status" value="1"/>
</dbReference>
<dbReference type="SMART" id="SM00360">
    <property type="entry name" value="RRM"/>
    <property type="match status" value="2"/>
</dbReference>
<evidence type="ECO:0000313" key="6">
    <source>
        <dbReference type="Proteomes" id="UP000267821"/>
    </source>
</evidence>
<reference evidence="5 6" key="1">
    <citation type="journal article" date="2018" name="Nat. Ecol. Evol.">
        <title>Pezizomycetes genomes reveal the molecular basis of ectomycorrhizal truffle lifestyle.</title>
        <authorList>
            <person name="Murat C."/>
            <person name="Payen T."/>
            <person name="Noel B."/>
            <person name="Kuo A."/>
            <person name="Morin E."/>
            <person name="Chen J."/>
            <person name="Kohler A."/>
            <person name="Krizsan K."/>
            <person name="Balestrini R."/>
            <person name="Da Silva C."/>
            <person name="Montanini B."/>
            <person name="Hainaut M."/>
            <person name="Levati E."/>
            <person name="Barry K.W."/>
            <person name="Belfiori B."/>
            <person name="Cichocki N."/>
            <person name="Clum A."/>
            <person name="Dockter R.B."/>
            <person name="Fauchery L."/>
            <person name="Guy J."/>
            <person name="Iotti M."/>
            <person name="Le Tacon F."/>
            <person name="Lindquist E.A."/>
            <person name="Lipzen A."/>
            <person name="Malagnac F."/>
            <person name="Mello A."/>
            <person name="Molinier V."/>
            <person name="Miyauchi S."/>
            <person name="Poulain J."/>
            <person name="Riccioni C."/>
            <person name="Rubini A."/>
            <person name="Sitrit Y."/>
            <person name="Splivallo R."/>
            <person name="Traeger S."/>
            <person name="Wang M."/>
            <person name="Zifcakova L."/>
            <person name="Wipf D."/>
            <person name="Zambonelli A."/>
            <person name="Paolocci F."/>
            <person name="Nowrousian M."/>
            <person name="Ottonello S."/>
            <person name="Baldrian P."/>
            <person name="Spatafora J.W."/>
            <person name="Henrissat B."/>
            <person name="Nagy L.G."/>
            <person name="Aury J.M."/>
            <person name="Wincker P."/>
            <person name="Grigoriev I.V."/>
            <person name="Bonfante P."/>
            <person name="Martin F.M."/>
        </authorList>
    </citation>
    <scope>NUCLEOTIDE SEQUENCE [LARGE SCALE GENOMIC DNA]</scope>
    <source>
        <strain evidence="5 6">ATCC MYA-4762</strain>
    </source>
</reference>
<feature type="compositionally biased region" description="Basic and acidic residues" evidence="3">
    <location>
        <begin position="339"/>
        <end position="350"/>
    </location>
</feature>
<dbReference type="InterPro" id="IPR035979">
    <property type="entry name" value="RBD_domain_sf"/>
</dbReference>
<name>A0A3N4M2T4_9PEZI</name>
<keyword evidence="6" id="KW-1185">Reference proteome</keyword>
<feature type="region of interest" description="Disordered" evidence="3">
    <location>
        <begin position="321"/>
        <end position="354"/>
    </location>
</feature>
<gene>
    <name evidence="5" type="ORF">L211DRAFT_779429</name>
</gene>
<dbReference type="Proteomes" id="UP000267821">
    <property type="component" value="Unassembled WGS sequence"/>
</dbReference>
<dbReference type="AlphaFoldDB" id="A0A3N4M2T4"/>
<accession>A0A3N4M2T4</accession>
<dbReference type="Gene3D" id="3.30.70.330">
    <property type="match status" value="2"/>
</dbReference>
<dbReference type="PROSITE" id="PS50102">
    <property type="entry name" value="RRM"/>
    <property type="match status" value="2"/>
</dbReference>
<dbReference type="GO" id="GO:0003729">
    <property type="term" value="F:mRNA binding"/>
    <property type="evidence" value="ECO:0007669"/>
    <property type="project" value="TreeGrafter"/>
</dbReference>
<dbReference type="Pfam" id="PF00076">
    <property type="entry name" value="RRM_1"/>
    <property type="match status" value="2"/>
</dbReference>
<evidence type="ECO:0000256" key="2">
    <source>
        <dbReference type="PROSITE-ProRule" id="PRU00176"/>
    </source>
</evidence>
<dbReference type="STRING" id="1051890.A0A3N4M2T4"/>
<dbReference type="CDD" id="cd00590">
    <property type="entry name" value="RRM_SF"/>
    <property type="match status" value="1"/>
</dbReference>
<proteinExistence type="predicted"/>
<dbReference type="OrthoDB" id="1049195at2759"/>
<dbReference type="SUPFAM" id="SSF54928">
    <property type="entry name" value="RNA-binding domain, RBD"/>
    <property type="match status" value="2"/>
</dbReference>
<dbReference type="InterPro" id="IPR050502">
    <property type="entry name" value="Euk_RNA-bind_prot"/>
</dbReference>
<sequence length="376" mass="40844">MGNVVMQSAGEGTDQYVVLIGNIPWKEKWQDLKDLVRQWTPNVERAEIYTSEGRSRGFGYVRIKGLEAAKKVQENLDGYVWNGRALVAKLGNLQYDCPVGGAITTKLGPGQILPPHYVQAGQSAFQSLPRALSGPADWPNSLSPPGPLPSKIYSHSYLSPPMPPYGPSGYHSQLMLPATPIANPTNRPTGMESSMIPGSIPQAPDSIMVPVNMNNTHVAPSPFYVTPPNGLPVNLSHGAVQTECRSVFIGNLPYGTTWKELKEYLEGSTRVEVPRNADNRAKGHAIATFESSEAANQACLRYNNTSFKGRQLRVRMDRHYETKRPGADVTPGVEDDVEDTRTTPETEGTRGARSAEGQIYMPPVVVDGSNLAGGGF</sequence>
<protein>
    <recommendedName>
        <fullName evidence="4">RRM domain-containing protein</fullName>
    </recommendedName>
</protein>
<dbReference type="EMBL" id="ML121531">
    <property type="protein sequence ID" value="RPB27692.1"/>
    <property type="molecule type" value="Genomic_DNA"/>
</dbReference>
<dbReference type="InterPro" id="IPR012677">
    <property type="entry name" value="Nucleotide-bd_a/b_plait_sf"/>
</dbReference>
<dbReference type="GO" id="GO:0005634">
    <property type="term" value="C:nucleus"/>
    <property type="evidence" value="ECO:0007669"/>
    <property type="project" value="TreeGrafter"/>
</dbReference>
<feature type="domain" description="RRM" evidence="4">
    <location>
        <begin position="16"/>
        <end position="93"/>
    </location>
</feature>
<dbReference type="InParanoid" id="A0A3N4M2T4"/>
<dbReference type="PANTHER" id="PTHR48025">
    <property type="entry name" value="OS02G0815200 PROTEIN"/>
    <property type="match status" value="1"/>
</dbReference>
<evidence type="ECO:0000313" key="5">
    <source>
        <dbReference type="EMBL" id="RPB27692.1"/>
    </source>
</evidence>
<evidence type="ECO:0000256" key="1">
    <source>
        <dbReference type="ARBA" id="ARBA00022884"/>
    </source>
</evidence>
<dbReference type="InterPro" id="IPR000504">
    <property type="entry name" value="RRM_dom"/>
</dbReference>
<evidence type="ECO:0000259" key="4">
    <source>
        <dbReference type="PROSITE" id="PS50102"/>
    </source>
</evidence>
<organism evidence="5 6">
    <name type="scientific">Terfezia boudieri ATCC MYA-4762</name>
    <dbReference type="NCBI Taxonomy" id="1051890"/>
    <lineage>
        <taxon>Eukaryota</taxon>
        <taxon>Fungi</taxon>
        <taxon>Dikarya</taxon>
        <taxon>Ascomycota</taxon>
        <taxon>Pezizomycotina</taxon>
        <taxon>Pezizomycetes</taxon>
        <taxon>Pezizales</taxon>
        <taxon>Pezizaceae</taxon>
        <taxon>Terfezia</taxon>
    </lineage>
</organism>
<feature type="domain" description="RRM" evidence="4">
    <location>
        <begin position="245"/>
        <end position="319"/>
    </location>
</feature>